<dbReference type="EMBL" id="QORE01000497">
    <property type="protein sequence ID" value="RCI73904.1"/>
    <property type="molecule type" value="Genomic_DNA"/>
</dbReference>
<evidence type="ECO:0000313" key="4">
    <source>
        <dbReference type="Proteomes" id="UP000253594"/>
    </source>
</evidence>
<reference evidence="3" key="1">
    <citation type="submission" date="2015-06" db="EMBL/GenBank/DDBJ databases">
        <authorList>
            <person name="Radhakrishnan Rajesh"/>
            <person name="Underwood Anthony"/>
            <person name="Al-Shahib Ali"/>
        </authorList>
    </citation>
    <scope>NUCLEOTIDE SEQUENCE [LARGE SCALE GENOMIC DNA]</scope>
    <source>
        <strain evidence="3">P19_London_7_VIM_2_05_10</strain>
    </source>
</reference>
<evidence type="ECO:0000313" key="3">
    <source>
        <dbReference type="Proteomes" id="UP000045039"/>
    </source>
</evidence>
<dbReference type="Proteomes" id="UP000045039">
    <property type="component" value="Unassembled WGS sequence"/>
</dbReference>
<dbReference type="AlphaFoldDB" id="A0A2K4Y321"/>
<evidence type="ECO:0000313" key="2">
    <source>
        <dbReference type="EMBL" id="RCI73904.1"/>
    </source>
</evidence>
<accession>A0A2K4Y321</accession>
<dbReference type="Proteomes" id="UP000253594">
    <property type="component" value="Unassembled WGS sequence"/>
</dbReference>
<proteinExistence type="predicted"/>
<dbReference type="RefSeq" id="WP_023100686.1">
    <property type="nucleotide sequence ID" value="NZ_BSAZ01000023.1"/>
</dbReference>
<name>A0A2K4Y321_PSEAI</name>
<reference evidence="2 4" key="3">
    <citation type="submission" date="2018-07" db="EMBL/GenBank/DDBJ databases">
        <title>Mechanisms of high-level aminoglycoside resistance among Gram-negative pathogens in Brazil.</title>
        <authorList>
            <person name="Ballaben A.S."/>
            <person name="Darini A.L.C."/>
            <person name="Doi Y."/>
        </authorList>
    </citation>
    <scope>NUCLEOTIDE SEQUENCE [LARGE SCALE GENOMIC DNA]</scope>
    <source>
        <strain evidence="2 4">B2-305</strain>
    </source>
</reference>
<sequence>MSSNNANGRIRYFVNDTSRKTLATAGRGPARQALEEGFREVTQEQYRQFTEENARLLQTVLANVTFTAPLKEGVAA</sequence>
<organism evidence="2 4">
    <name type="scientific">Pseudomonas aeruginosa</name>
    <dbReference type="NCBI Taxonomy" id="287"/>
    <lineage>
        <taxon>Bacteria</taxon>
        <taxon>Pseudomonadati</taxon>
        <taxon>Pseudomonadota</taxon>
        <taxon>Gammaproteobacteria</taxon>
        <taxon>Pseudomonadales</taxon>
        <taxon>Pseudomonadaceae</taxon>
        <taxon>Pseudomonas</taxon>
    </lineage>
</organism>
<reference evidence="1" key="2">
    <citation type="submission" date="2015-06" db="EMBL/GenBank/DDBJ databases">
        <authorList>
            <person name="Radhakrishnan R."/>
            <person name="Underwood A."/>
            <person name="Al-Shahib A."/>
        </authorList>
    </citation>
    <scope>NUCLEOTIDE SEQUENCE</scope>
    <source>
        <strain evidence="1">P19_London_7_VIM_2_05_10</strain>
    </source>
</reference>
<gene>
    <name evidence="2" type="ORF">DT376_15840</name>
    <name evidence="1" type="ORF">PAERUG_P19_London_7_VIM_2_05_10_05173</name>
</gene>
<dbReference type="EMBL" id="CVVU01000234">
    <property type="protein sequence ID" value="CRP66290.1"/>
    <property type="molecule type" value="Genomic_DNA"/>
</dbReference>
<evidence type="ECO:0000313" key="1">
    <source>
        <dbReference type="EMBL" id="CRP66290.1"/>
    </source>
</evidence>
<comment type="caution">
    <text evidence="2">The sequence shown here is derived from an EMBL/GenBank/DDBJ whole genome shotgun (WGS) entry which is preliminary data.</text>
</comment>
<protein>
    <submittedName>
        <fullName evidence="2">Uncharacterized protein</fullName>
    </submittedName>
</protein>